<protein>
    <submittedName>
        <fullName evidence="1">Adenine/guanine phosphoribosyltransferase-like PRPP-binding protein</fullName>
    </submittedName>
</protein>
<gene>
    <name evidence="1" type="ORF">HNR30_002604</name>
</gene>
<sequence>MRTQVEQALATLLDGQEKADVLTHPAAAEEAGRTLAARLAGLEPDVLVFWEGVEDAVLGHVVARALGVSCVAAVEVAGILEFATRLPEGARVAVLADAFRTDKELNALLGLVRNRHGHAVAVASLVTSPVTDAYAAAGGTTVTAADEKA</sequence>
<comment type="caution">
    <text evidence="1">The sequence shown here is derived from an EMBL/GenBank/DDBJ whole genome shotgun (WGS) entry which is preliminary data.</text>
</comment>
<organism evidence="1 2">
    <name type="scientific">Nonomuraea soli</name>
    <dbReference type="NCBI Taxonomy" id="1032476"/>
    <lineage>
        <taxon>Bacteria</taxon>
        <taxon>Bacillati</taxon>
        <taxon>Actinomycetota</taxon>
        <taxon>Actinomycetes</taxon>
        <taxon>Streptosporangiales</taxon>
        <taxon>Streptosporangiaceae</taxon>
        <taxon>Nonomuraea</taxon>
    </lineage>
</organism>
<dbReference type="Gene3D" id="3.40.50.2020">
    <property type="match status" value="1"/>
</dbReference>
<accession>A0A7W0HPV5</accession>
<dbReference type="EMBL" id="JACDUR010000003">
    <property type="protein sequence ID" value="MBA2891263.1"/>
    <property type="molecule type" value="Genomic_DNA"/>
</dbReference>
<dbReference type="GO" id="GO:0016757">
    <property type="term" value="F:glycosyltransferase activity"/>
    <property type="evidence" value="ECO:0007669"/>
    <property type="project" value="UniProtKB-KW"/>
</dbReference>
<name>A0A7W0HPV5_9ACTN</name>
<evidence type="ECO:0000313" key="1">
    <source>
        <dbReference type="EMBL" id="MBA2891263.1"/>
    </source>
</evidence>
<dbReference type="InterPro" id="IPR029057">
    <property type="entry name" value="PRTase-like"/>
</dbReference>
<evidence type="ECO:0000313" key="2">
    <source>
        <dbReference type="Proteomes" id="UP000530928"/>
    </source>
</evidence>
<dbReference type="AlphaFoldDB" id="A0A7W0HPV5"/>
<reference evidence="1 2" key="1">
    <citation type="submission" date="2020-07" db="EMBL/GenBank/DDBJ databases">
        <title>Genomic Encyclopedia of Type Strains, Phase IV (KMG-IV): sequencing the most valuable type-strain genomes for metagenomic binning, comparative biology and taxonomic classification.</title>
        <authorList>
            <person name="Goeker M."/>
        </authorList>
    </citation>
    <scope>NUCLEOTIDE SEQUENCE [LARGE SCALE GENOMIC DNA]</scope>
    <source>
        <strain evidence="1 2">DSM 45533</strain>
    </source>
</reference>
<keyword evidence="1" id="KW-0328">Glycosyltransferase</keyword>
<dbReference type="Proteomes" id="UP000530928">
    <property type="component" value="Unassembled WGS sequence"/>
</dbReference>
<dbReference type="SUPFAM" id="SSF53271">
    <property type="entry name" value="PRTase-like"/>
    <property type="match status" value="1"/>
</dbReference>
<keyword evidence="1" id="KW-0808">Transferase</keyword>
<dbReference type="RefSeq" id="WP_181610083.1">
    <property type="nucleotide sequence ID" value="NZ_BAABAM010000002.1"/>
</dbReference>
<keyword evidence="2" id="KW-1185">Reference proteome</keyword>
<proteinExistence type="predicted"/>